<dbReference type="InterPro" id="IPR012442">
    <property type="entry name" value="DUF1645_plant"/>
</dbReference>
<feature type="compositionally biased region" description="Polar residues" evidence="1">
    <location>
        <begin position="212"/>
        <end position="222"/>
    </location>
</feature>
<organism evidence="2 3">
    <name type="scientific">Carpinus fangiana</name>
    <dbReference type="NCBI Taxonomy" id="176857"/>
    <lineage>
        <taxon>Eukaryota</taxon>
        <taxon>Viridiplantae</taxon>
        <taxon>Streptophyta</taxon>
        <taxon>Embryophyta</taxon>
        <taxon>Tracheophyta</taxon>
        <taxon>Spermatophyta</taxon>
        <taxon>Magnoliopsida</taxon>
        <taxon>eudicotyledons</taxon>
        <taxon>Gunneridae</taxon>
        <taxon>Pentapetalae</taxon>
        <taxon>rosids</taxon>
        <taxon>fabids</taxon>
        <taxon>Fagales</taxon>
        <taxon>Betulaceae</taxon>
        <taxon>Carpinus</taxon>
    </lineage>
</organism>
<gene>
    <name evidence="2" type="ORF">FH972_009151</name>
</gene>
<dbReference type="PANTHER" id="PTHR33095">
    <property type="entry name" value="OS07G0619500 PROTEIN"/>
    <property type="match status" value="1"/>
</dbReference>
<dbReference type="EMBL" id="CM017323">
    <property type="protein sequence ID" value="KAE8023460.1"/>
    <property type="molecule type" value="Genomic_DNA"/>
</dbReference>
<reference evidence="2 3" key="1">
    <citation type="submission" date="2019-06" db="EMBL/GenBank/DDBJ databases">
        <title>A chromosomal-level reference genome of Carpinus fangiana (Coryloideae, Betulaceae).</title>
        <authorList>
            <person name="Yang X."/>
            <person name="Wang Z."/>
            <person name="Zhang L."/>
            <person name="Hao G."/>
            <person name="Liu J."/>
            <person name="Yang Y."/>
        </authorList>
    </citation>
    <scope>NUCLEOTIDE SEQUENCE [LARGE SCALE GENOMIC DNA]</scope>
    <source>
        <strain evidence="2">Cfa_2016G</strain>
        <tissue evidence="2">Leaf</tissue>
    </source>
</reference>
<keyword evidence="3" id="KW-1185">Reference proteome</keyword>
<feature type="compositionally biased region" description="Basic and acidic residues" evidence="1">
    <location>
        <begin position="48"/>
        <end position="63"/>
    </location>
</feature>
<dbReference type="AlphaFoldDB" id="A0A5N6R2L0"/>
<evidence type="ECO:0000313" key="3">
    <source>
        <dbReference type="Proteomes" id="UP000327013"/>
    </source>
</evidence>
<feature type="region of interest" description="Disordered" evidence="1">
    <location>
        <begin position="212"/>
        <end position="235"/>
    </location>
</feature>
<evidence type="ECO:0000256" key="1">
    <source>
        <dbReference type="SAM" id="MobiDB-lite"/>
    </source>
</evidence>
<dbReference type="OrthoDB" id="1933664at2759"/>
<evidence type="ECO:0000313" key="2">
    <source>
        <dbReference type="EMBL" id="KAE8023460.1"/>
    </source>
</evidence>
<proteinExistence type="predicted"/>
<feature type="compositionally biased region" description="Basic and acidic residues" evidence="1">
    <location>
        <begin position="223"/>
        <end position="235"/>
    </location>
</feature>
<feature type="region of interest" description="Disordered" evidence="1">
    <location>
        <begin position="40"/>
        <end position="83"/>
    </location>
</feature>
<feature type="region of interest" description="Disordered" evidence="1">
    <location>
        <begin position="118"/>
        <end position="180"/>
    </location>
</feature>
<dbReference type="Pfam" id="PF07816">
    <property type="entry name" value="DUF1645"/>
    <property type="match status" value="1"/>
</dbReference>
<sequence>MQAGSMFALSPAFNFHPPASGYNSELADKLSGDFGAKLKLESGDMEDKEASKMEALDEKKLVDGGENSEEEEDEEEFSFACVNPDGSPISADDAFADGQIRPIFPLFNGDFLLADAYDGESKPKEGSSSTPWPPLRKFFVKERDPTPSSSTSESDEREEGAPAGPFCEWSGKAELSKKSNSTGFSKIWRFRDLVRRSNSDGHDAFVFLNHSSANAKPSSEPTTEAKKNEGVEKKEKVGKVEVKRVVRSAKTKTTTASSVHEAHYVKNRAQREGDKRKSYLPYRVGFFTNVNGLSRNVHPF</sequence>
<name>A0A5N6R2L0_9ROSI</name>
<protein>
    <submittedName>
        <fullName evidence="2">Uncharacterized protein</fullName>
    </submittedName>
</protein>
<dbReference type="Proteomes" id="UP000327013">
    <property type="component" value="Chromosome 3"/>
</dbReference>
<accession>A0A5N6R2L0</accession>
<dbReference type="PANTHER" id="PTHR33095:SF114">
    <property type="entry name" value="DUF1645 FAMILY PROTEIN"/>
    <property type="match status" value="1"/>
</dbReference>
<feature type="compositionally biased region" description="Acidic residues" evidence="1">
    <location>
        <begin position="66"/>
        <end position="77"/>
    </location>
</feature>